<dbReference type="GO" id="GO:0080030">
    <property type="term" value="F:methyl indole-3-acetate esterase activity"/>
    <property type="evidence" value="ECO:0007669"/>
    <property type="project" value="TreeGrafter"/>
</dbReference>
<proteinExistence type="predicted"/>
<dbReference type="InterPro" id="IPR029058">
    <property type="entry name" value="AB_hydrolase_fold"/>
</dbReference>
<evidence type="ECO:0000313" key="2">
    <source>
        <dbReference type="EMBL" id="TYC08949.1"/>
    </source>
</evidence>
<evidence type="ECO:0000313" key="3">
    <source>
        <dbReference type="Proteomes" id="UP000322634"/>
    </source>
</evidence>
<dbReference type="PANTHER" id="PTHR10992:SF1086">
    <property type="entry name" value="AB HYDROLASE-1 DOMAIN-CONTAINING PROTEIN"/>
    <property type="match status" value="1"/>
</dbReference>
<organism evidence="2 3">
    <name type="scientific">Actinomadura syzygii</name>
    <dbReference type="NCBI Taxonomy" id="1427538"/>
    <lineage>
        <taxon>Bacteria</taxon>
        <taxon>Bacillati</taxon>
        <taxon>Actinomycetota</taxon>
        <taxon>Actinomycetes</taxon>
        <taxon>Streptosporangiales</taxon>
        <taxon>Thermomonosporaceae</taxon>
        <taxon>Actinomadura</taxon>
    </lineage>
</organism>
<dbReference type="RefSeq" id="WP_148354568.1">
    <property type="nucleotide sequence ID" value="NZ_JBHSBF010000032.1"/>
</dbReference>
<sequence>MPLRPPPLLFVHGFWFGSWCWSEVLARVTGAGHVAHAVDMAGHGLRARRPRSLATRPFDPEEMATELSPVADVGLDQAGELLVSQIRRLGRGRPVTVVAHSMGGAVLTRAVQEVPELVAHAVYLTGFMPGSGVSSDTYARSPENAESLVTASLATDPARVGAMRLDLVSAEDDYRRLLRKAFFDDIPVDAAEAALGLLTPDGPVAMLLGTTRLTPDGWGSVPRTYVRCEQDWAIRPALQERFIAEADAAFPDNPTTVVTLDSSHSPFLSMPDRVVEIVTKPA</sequence>
<gene>
    <name evidence="2" type="ORF">FXF65_36115</name>
</gene>
<accession>A0A5D0TVP8</accession>
<dbReference type="AlphaFoldDB" id="A0A5D0TVP8"/>
<evidence type="ECO:0000259" key="1">
    <source>
        <dbReference type="Pfam" id="PF12697"/>
    </source>
</evidence>
<dbReference type="Gene3D" id="3.40.50.1820">
    <property type="entry name" value="alpha/beta hydrolase"/>
    <property type="match status" value="1"/>
</dbReference>
<dbReference type="InterPro" id="IPR000073">
    <property type="entry name" value="AB_hydrolase_1"/>
</dbReference>
<keyword evidence="3" id="KW-1185">Reference proteome</keyword>
<dbReference type="GO" id="GO:0080032">
    <property type="term" value="F:methyl jasmonate esterase activity"/>
    <property type="evidence" value="ECO:0007669"/>
    <property type="project" value="TreeGrafter"/>
</dbReference>
<dbReference type="PANTHER" id="PTHR10992">
    <property type="entry name" value="METHYLESTERASE FAMILY MEMBER"/>
    <property type="match status" value="1"/>
</dbReference>
<dbReference type="OrthoDB" id="3827413at2"/>
<dbReference type="Pfam" id="PF12697">
    <property type="entry name" value="Abhydrolase_6"/>
    <property type="match status" value="1"/>
</dbReference>
<dbReference type="SUPFAM" id="SSF53474">
    <property type="entry name" value="alpha/beta-Hydrolases"/>
    <property type="match status" value="1"/>
</dbReference>
<dbReference type="InterPro" id="IPR045889">
    <property type="entry name" value="MES/HNL"/>
</dbReference>
<reference evidence="2 3" key="1">
    <citation type="submission" date="2019-08" db="EMBL/GenBank/DDBJ databases">
        <title>Actinomadura sp. nov. CYP1-5 isolated from mountain soil.</title>
        <authorList>
            <person name="Songsumanus A."/>
            <person name="Kuncharoen N."/>
            <person name="Kudo T."/>
            <person name="Yuki M."/>
            <person name="Igarashi Y."/>
            <person name="Tanasupawat S."/>
        </authorList>
    </citation>
    <scope>NUCLEOTIDE SEQUENCE [LARGE SCALE GENOMIC DNA]</scope>
    <source>
        <strain evidence="2 3">GKU157</strain>
    </source>
</reference>
<protein>
    <submittedName>
        <fullName evidence="2">Alpha/beta fold hydrolase</fullName>
    </submittedName>
</protein>
<dbReference type="EMBL" id="VSFF01000015">
    <property type="protein sequence ID" value="TYC08949.1"/>
    <property type="molecule type" value="Genomic_DNA"/>
</dbReference>
<feature type="domain" description="AB hydrolase-1" evidence="1">
    <location>
        <begin position="8"/>
        <end position="276"/>
    </location>
</feature>
<comment type="caution">
    <text evidence="2">The sequence shown here is derived from an EMBL/GenBank/DDBJ whole genome shotgun (WGS) entry which is preliminary data.</text>
</comment>
<keyword evidence="2" id="KW-0378">Hydrolase</keyword>
<dbReference type="Proteomes" id="UP000322634">
    <property type="component" value="Unassembled WGS sequence"/>
</dbReference>
<name>A0A5D0TVP8_9ACTN</name>